<proteinExistence type="predicted"/>
<keyword evidence="6" id="KW-0805">Transcription regulation</keyword>
<keyword evidence="5" id="KW-0862">Zinc</keyword>
<evidence type="ECO:0000313" key="13">
    <source>
        <dbReference type="EMBL" id="ANB11897.1"/>
    </source>
</evidence>
<feature type="domain" description="C2H2-type" evidence="12">
    <location>
        <begin position="787"/>
        <end position="814"/>
    </location>
</feature>
<feature type="region of interest" description="Disordered" evidence="11">
    <location>
        <begin position="21"/>
        <end position="113"/>
    </location>
</feature>
<protein>
    <submittedName>
        <fullName evidence="13">Zap1p</fullName>
    </submittedName>
</protein>
<dbReference type="PANTHER" id="PTHR19818:SF139">
    <property type="entry name" value="PAIR-RULE PROTEIN ODD-PAIRED"/>
    <property type="match status" value="1"/>
</dbReference>
<name>A0A161HHX2_9ASCO</name>
<feature type="domain" description="C2H2-type" evidence="12">
    <location>
        <begin position="726"/>
        <end position="758"/>
    </location>
</feature>
<feature type="region of interest" description="Disordered" evidence="11">
    <location>
        <begin position="291"/>
        <end position="319"/>
    </location>
</feature>
<dbReference type="GO" id="GO:0005634">
    <property type="term" value="C:nucleus"/>
    <property type="evidence" value="ECO:0007669"/>
    <property type="project" value="UniProtKB-SubCell"/>
</dbReference>
<evidence type="ECO:0000256" key="2">
    <source>
        <dbReference type="ARBA" id="ARBA00022723"/>
    </source>
</evidence>
<feature type="compositionally biased region" description="Basic and acidic residues" evidence="11">
    <location>
        <begin position="389"/>
        <end position="411"/>
    </location>
</feature>
<gene>
    <name evidence="13" type="primary">ZAP1</name>
    <name evidence="13" type="ORF">AWJ20_124</name>
</gene>
<dbReference type="PROSITE" id="PS50157">
    <property type="entry name" value="ZINC_FINGER_C2H2_2"/>
    <property type="match status" value="5"/>
</dbReference>
<keyword evidence="9" id="KW-0539">Nucleus</keyword>
<evidence type="ECO:0000259" key="12">
    <source>
        <dbReference type="PROSITE" id="PS50157"/>
    </source>
</evidence>
<organism evidence="13 14">
    <name type="scientific">Sugiyamaella lignohabitans</name>
    <dbReference type="NCBI Taxonomy" id="796027"/>
    <lineage>
        <taxon>Eukaryota</taxon>
        <taxon>Fungi</taxon>
        <taxon>Dikarya</taxon>
        <taxon>Ascomycota</taxon>
        <taxon>Saccharomycotina</taxon>
        <taxon>Dipodascomycetes</taxon>
        <taxon>Dipodascales</taxon>
        <taxon>Trichomonascaceae</taxon>
        <taxon>Sugiyamaella</taxon>
    </lineage>
</organism>
<evidence type="ECO:0000313" key="14">
    <source>
        <dbReference type="Proteomes" id="UP000189580"/>
    </source>
</evidence>
<reference evidence="13 14" key="1">
    <citation type="submission" date="2016-02" db="EMBL/GenBank/DDBJ databases">
        <title>Complete genome sequence and transcriptome regulation of the pentose utilising yeast Sugiyamaella lignohabitans.</title>
        <authorList>
            <person name="Bellasio M."/>
            <person name="Peymann A."/>
            <person name="Valli M."/>
            <person name="Sipitzky M."/>
            <person name="Graf A."/>
            <person name="Sauer M."/>
            <person name="Marx H."/>
            <person name="Mattanovich D."/>
        </authorList>
    </citation>
    <scope>NUCLEOTIDE SEQUENCE [LARGE SCALE GENOMIC DNA]</scope>
    <source>
        <strain evidence="13 14">CBS 10342</strain>
    </source>
</reference>
<feature type="domain" description="C2H2-type" evidence="12">
    <location>
        <begin position="815"/>
        <end position="844"/>
    </location>
</feature>
<evidence type="ECO:0000256" key="3">
    <source>
        <dbReference type="ARBA" id="ARBA00022737"/>
    </source>
</evidence>
<dbReference type="AlphaFoldDB" id="A0A161HHX2"/>
<dbReference type="FunFam" id="3.30.160.60:FF:000125">
    <property type="entry name" value="Putative zinc finger protein 143"/>
    <property type="match status" value="1"/>
</dbReference>
<evidence type="ECO:0000256" key="10">
    <source>
        <dbReference type="PROSITE-ProRule" id="PRU00042"/>
    </source>
</evidence>
<feature type="compositionally biased region" description="Basic and acidic residues" evidence="11">
    <location>
        <begin position="52"/>
        <end position="62"/>
    </location>
</feature>
<dbReference type="Pfam" id="PF23561">
    <property type="entry name" value="zf-C2H2_15"/>
    <property type="match status" value="1"/>
</dbReference>
<evidence type="ECO:0000256" key="1">
    <source>
        <dbReference type="ARBA" id="ARBA00004123"/>
    </source>
</evidence>
<dbReference type="RefSeq" id="XP_018734374.1">
    <property type="nucleotide sequence ID" value="XM_018878101.1"/>
</dbReference>
<dbReference type="GO" id="GO:0000981">
    <property type="term" value="F:DNA-binding transcription factor activity, RNA polymerase II-specific"/>
    <property type="evidence" value="ECO:0007669"/>
    <property type="project" value="UniProtKB-ARBA"/>
</dbReference>
<dbReference type="Proteomes" id="UP000189580">
    <property type="component" value="Chromosome a"/>
</dbReference>
<keyword evidence="7" id="KW-0238">DNA-binding</keyword>
<keyword evidence="8" id="KW-0804">Transcription</keyword>
<evidence type="ECO:0000256" key="6">
    <source>
        <dbReference type="ARBA" id="ARBA00023015"/>
    </source>
</evidence>
<keyword evidence="3" id="KW-0677">Repeat</keyword>
<keyword evidence="4 10" id="KW-0863">Zinc-finger</keyword>
<dbReference type="KEGG" id="slb:AWJ20_124"/>
<evidence type="ECO:0000256" key="4">
    <source>
        <dbReference type="ARBA" id="ARBA00022771"/>
    </source>
</evidence>
<sequence length="867" mass="97888">MLEAFVADDIYNWISPMMEKQAKNGAGNGPLARSASSPPTSVNGFGRPPARNVDREGSEPPHHFYPKLLESSTPLSEPETVDSETADSSSTTPNCVECEHESKPNLNSQHLSDRDLNKVDEANSVTKPNLKPDLTSTEQIPLSLQTAAASANVGTLPTEVQADGSCEECQVAMKDHLLQIYDPFLDYCAECQEAEEEHQLNNRDCAVAAQPDCEECIDVEHKPPPTDSNSMINFDILPSQKRISKKAFLENQIQPKYSNSRHEKMAMTVRTENMDLNMGINGGMNMGEGSLDPSLNIQTGNGLKRRASSFERSSEDHQRRKLESLSQLYNQQQNITRQYYLMLRQAQQQYNNSQGNKNQLDGTMPNKPLPSDLDQSHVQNNVGTSHSHIQHEHGHDHSHDHTHEHSHEHGNGHSCSHCHSSGNGHHDPQHQQVSPRSLYCHWNGHEGEAQFNSELALQAHLRHHIYPQAESMSDQLECQWDSCDVSLKFVDELLEHIRTDHYNNYSQPHTDCLYDGTHIHPKANDVTISQTSSQVYPSTQTQGYKCQWSNCQYIANTSDQLGVHVLSDHINNNIPKPSQMTTEPTREDMNNFMKNNDMFQCQYQACDFQSLNFDDFTSHIKSDHLSATAPLDSFATNDMVTHSLDPSLGIPQPNNIVGTTKPVNVTTTGTNNNTVKVKTEHDETTSTKTCKWVLENGQLCSCECKNTEELSNHIIEAHVGLRKTEYVCSWQGCDRNHRPFQQRQKMVRHLQVHTNHRPYKCHICNSTFGEESVLKQHLRVHSGERPFECKICHKRFAASAALSVHLRIHTGEKPLKCKYPGCEKRFSESSNLNKHLKTHFSGSPCICPICSESFQDPDHLFKHFKTH</sequence>
<accession>A0A161HHX2</accession>
<dbReference type="FunFam" id="3.30.160.60:FF:000325">
    <property type="entry name" value="ZFP90 zinc finger protein"/>
    <property type="match status" value="1"/>
</dbReference>
<dbReference type="GO" id="GO:0045944">
    <property type="term" value="P:positive regulation of transcription by RNA polymerase II"/>
    <property type="evidence" value="ECO:0007669"/>
    <property type="project" value="UniProtKB-ARBA"/>
</dbReference>
<dbReference type="InterPro" id="IPR056436">
    <property type="entry name" value="Znf-C2H2_ZIC1-5/GLI1-3-like"/>
</dbReference>
<dbReference type="FunFam" id="3.30.160.60:FF:001498">
    <property type="entry name" value="Zinc finger protein 404"/>
    <property type="match status" value="1"/>
</dbReference>
<evidence type="ECO:0000256" key="11">
    <source>
        <dbReference type="SAM" id="MobiDB-lite"/>
    </source>
</evidence>
<dbReference type="Pfam" id="PF00096">
    <property type="entry name" value="zf-C2H2"/>
    <property type="match status" value="3"/>
</dbReference>
<feature type="compositionally biased region" description="Low complexity" evidence="11">
    <location>
        <begin position="412"/>
        <end position="423"/>
    </location>
</feature>
<dbReference type="InterPro" id="IPR036236">
    <property type="entry name" value="Znf_C2H2_sf"/>
</dbReference>
<keyword evidence="2" id="KW-0479">Metal-binding</keyword>
<comment type="subcellular location">
    <subcellularLocation>
        <location evidence="1">Nucleus</location>
    </subcellularLocation>
</comment>
<dbReference type="InterPro" id="IPR050329">
    <property type="entry name" value="GLI_C2H2-zinc-finger"/>
</dbReference>
<dbReference type="Gene3D" id="3.30.160.60">
    <property type="entry name" value="Classic Zinc Finger"/>
    <property type="match status" value="4"/>
</dbReference>
<dbReference type="PANTHER" id="PTHR19818">
    <property type="entry name" value="ZINC FINGER PROTEIN ZIC AND GLI"/>
    <property type="match status" value="1"/>
</dbReference>
<keyword evidence="14" id="KW-1185">Reference proteome</keyword>
<evidence type="ECO:0000256" key="9">
    <source>
        <dbReference type="ARBA" id="ARBA00023242"/>
    </source>
</evidence>
<dbReference type="GO" id="GO:0000978">
    <property type="term" value="F:RNA polymerase II cis-regulatory region sequence-specific DNA binding"/>
    <property type="evidence" value="ECO:0007669"/>
    <property type="project" value="TreeGrafter"/>
</dbReference>
<dbReference type="SUPFAM" id="SSF57667">
    <property type="entry name" value="beta-beta-alpha zinc fingers"/>
    <property type="match status" value="2"/>
</dbReference>
<dbReference type="PROSITE" id="PS00028">
    <property type="entry name" value="ZINC_FINGER_C2H2_1"/>
    <property type="match status" value="5"/>
</dbReference>
<dbReference type="GeneID" id="30033020"/>
<dbReference type="OrthoDB" id="3437960at2759"/>
<feature type="domain" description="C2H2-type" evidence="12">
    <location>
        <begin position="759"/>
        <end position="786"/>
    </location>
</feature>
<evidence type="ECO:0000256" key="5">
    <source>
        <dbReference type="ARBA" id="ARBA00022833"/>
    </source>
</evidence>
<dbReference type="InterPro" id="IPR013087">
    <property type="entry name" value="Znf_C2H2_type"/>
</dbReference>
<evidence type="ECO:0000256" key="8">
    <source>
        <dbReference type="ARBA" id="ARBA00023163"/>
    </source>
</evidence>
<feature type="compositionally biased region" description="Polar residues" evidence="11">
    <location>
        <begin position="350"/>
        <end position="361"/>
    </location>
</feature>
<feature type="compositionally biased region" description="Basic and acidic residues" evidence="11">
    <location>
        <begin position="308"/>
        <end position="319"/>
    </location>
</feature>
<dbReference type="SMART" id="SM00355">
    <property type="entry name" value="ZnF_C2H2"/>
    <property type="match status" value="8"/>
</dbReference>
<dbReference type="EMBL" id="CP014501">
    <property type="protein sequence ID" value="ANB11897.1"/>
    <property type="molecule type" value="Genomic_DNA"/>
</dbReference>
<feature type="compositionally biased region" description="Polar residues" evidence="11">
    <location>
        <begin position="34"/>
        <end position="43"/>
    </location>
</feature>
<dbReference type="GO" id="GO:0008270">
    <property type="term" value="F:zinc ion binding"/>
    <property type="evidence" value="ECO:0007669"/>
    <property type="project" value="UniProtKB-KW"/>
</dbReference>
<evidence type="ECO:0000256" key="7">
    <source>
        <dbReference type="ARBA" id="ARBA00023125"/>
    </source>
</evidence>
<feature type="region of interest" description="Disordered" evidence="11">
    <location>
        <begin position="350"/>
        <end position="432"/>
    </location>
</feature>
<feature type="domain" description="C2H2-type" evidence="12">
    <location>
        <begin position="845"/>
        <end position="867"/>
    </location>
</feature>